<keyword evidence="3 5" id="KW-1133">Transmembrane helix</keyword>
<proteinExistence type="predicted"/>
<feature type="domain" description="Sugar phosphate transporter" evidence="6">
    <location>
        <begin position="22"/>
        <end position="297"/>
    </location>
</feature>
<feature type="transmembrane region" description="Helical" evidence="5">
    <location>
        <begin position="12"/>
        <end position="33"/>
    </location>
</feature>
<dbReference type="EMBL" id="CAXHTA020000018">
    <property type="protein sequence ID" value="CAL5228223.1"/>
    <property type="molecule type" value="Genomic_DNA"/>
</dbReference>
<evidence type="ECO:0000256" key="2">
    <source>
        <dbReference type="ARBA" id="ARBA00022692"/>
    </source>
</evidence>
<reference evidence="7 8" key="1">
    <citation type="submission" date="2024-06" db="EMBL/GenBank/DDBJ databases">
        <authorList>
            <person name="Kraege A."/>
            <person name="Thomma B."/>
        </authorList>
    </citation>
    <scope>NUCLEOTIDE SEQUENCE [LARGE SCALE GENOMIC DNA]</scope>
</reference>
<dbReference type="Proteomes" id="UP001497392">
    <property type="component" value="Unassembled WGS sequence"/>
</dbReference>
<evidence type="ECO:0000256" key="4">
    <source>
        <dbReference type="ARBA" id="ARBA00023136"/>
    </source>
</evidence>
<gene>
    <name evidence="7" type="primary">g11313</name>
    <name evidence="7" type="ORF">VP750_LOCUS10129</name>
</gene>
<organism evidence="7 8">
    <name type="scientific">Coccomyxa viridis</name>
    <dbReference type="NCBI Taxonomy" id="1274662"/>
    <lineage>
        <taxon>Eukaryota</taxon>
        <taxon>Viridiplantae</taxon>
        <taxon>Chlorophyta</taxon>
        <taxon>core chlorophytes</taxon>
        <taxon>Trebouxiophyceae</taxon>
        <taxon>Trebouxiophyceae incertae sedis</taxon>
        <taxon>Coccomyxaceae</taxon>
        <taxon>Coccomyxa</taxon>
    </lineage>
</organism>
<evidence type="ECO:0000256" key="5">
    <source>
        <dbReference type="SAM" id="Phobius"/>
    </source>
</evidence>
<feature type="transmembrane region" description="Helical" evidence="5">
    <location>
        <begin position="130"/>
        <end position="149"/>
    </location>
</feature>
<feature type="transmembrane region" description="Helical" evidence="5">
    <location>
        <begin position="281"/>
        <end position="300"/>
    </location>
</feature>
<comment type="caution">
    <text evidence="7">The sequence shown here is derived from an EMBL/GenBank/DDBJ whole genome shotgun (WGS) entry which is preliminary data.</text>
</comment>
<accession>A0ABP1GEP0</accession>
<keyword evidence="8" id="KW-1185">Reference proteome</keyword>
<evidence type="ECO:0000313" key="8">
    <source>
        <dbReference type="Proteomes" id="UP001497392"/>
    </source>
</evidence>
<feature type="transmembrane region" description="Helical" evidence="5">
    <location>
        <begin position="39"/>
        <end position="65"/>
    </location>
</feature>
<comment type="subcellular location">
    <subcellularLocation>
        <location evidence="1">Membrane</location>
        <topology evidence="1">Multi-pass membrane protein</topology>
    </subcellularLocation>
</comment>
<dbReference type="InterPro" id="IPR004853">
    <property type="entry name" value="Sugar_P_trans_dom"/>
</dbReference>
<feature type="transmembrane region" description="Helical" evidence="5">
    <location>
        <begin position="102"/>
        <end position="123"/>
    </location>
</feature>
<evidence type="ECO:0000259" key="6">
    <source>
        <dbReference type="Pfam" id="PF03151"/>
    </source>
</evidence>
<sequence length="352" mass="37550">MGLSEQKLVLDLVAWAGNVSSSVLIIFVNKVLMNTTGYGFQYATTLCALHYMACSVSIWTTQALGGVKKVTLPFSDLLLFTATANLSIVSLNLSLMLNRVGFYQIAKLLIIPFVCGVESVWLGKVFSRSVIGSIVTVVAGVAIVTITDLEMENNVFGTAIAAVSVVSSGMQQIFCRTMQQKHNLASHELLANTAPAQAWTLLLLGPFLDRYISAGWVFNYDWNVPALTFLALSCACAVGVNVSQFMCLGRFTAVSYQVLGHSKTMLVLLGGWAFLGDKVSLKQLAGMALAVLGMVFYGVASSQKPVVKETKPEKQALLSKGSGKGSGEGRVDIQVSAGQKAMGLPISGKEEV</sequence>
<protein>
    <submittedName>
        <fullName evidence="7">G11313 protein</fullName>
    </submittedName>
</protein>
<evidence type="ECO:0000256" key="1">
    <source>
        <dbReference type="ARBA" id="ARBA00004141"/>
    </source>
</evidence>
<dbReference type="PANTHER" id="PTHR11132">
    <property type="entry name" value="SOLUTE CARRIER FAMILY 35"/>
    <property type="match status" value="1"/>
</dbReference>
<feature type="transmembrane region" description="Helical" evidence="5">
    <location>
        <begin position="224"/>
        <end position="242"/>
    </location>
</feature>
<keyword evidence="4 5" id="KW-0472">Membrane</keyword>
<name>A0ABP1GEP0_9CHLO</name>
<dbReference type="SUPFAM" id="SSF103481">
    <property type="entry name" value="Multidrug resistance efflux transporter EmrE"/>
    <property type="match status" value="1"/>
</dbReference>
<dbReference type="InterPro" id="IPR050186">
    <property type="entry name" value="TPT_transporter"/>
</dbReference>
<evidence type="ECO:0000313" key="7">
    <source>
        <dbReference type="EMBL" id="CAL5228223.1"/>
    </source>
</evidence>
<feature type="transmembrane region" description="Helical" evidence="5">
    <location>
        <begin position="254"/>
        <end position="275"/>
    </location>
</feature>
<evidence type="ECO:0000256" key="3">
    <source>
        <dbReference type="ARBA" id="ARBA00022989"/>
    </source>
</evidence>
<dbReference type="InterPro" id="IPR037185">
    <property type="entry name" value="EmrE-like"/>
</dbReference>
<keyword evidence="2 5" id="KW-0812">Transmembrane</keyword>
<dbReference type="Pfam" id="PF03151">
    <property type="entry name" value="TPT"/>
    <property type="match status" value="1"/>
</dbReference>